<gene>
    <name evidence="3" type="ORF">GKE90_16315</name>
    <name evidence="2" type="ORF">PNE06_22915</name>
</gene>
<evidence type="ECO:0000256" key="1">
    <source>
        <dbReference type="SAM" id="MobiDB-lite"/>
    </source>
</evidence>
<protein>
    <submittedName>
        <fullName evidence="3">Uncharacterized protein</fullName>
    </submittedName>
</protein>
<reference evidence="3 4" key="1">
    <citation type="journal article" date="2019" name="Nat. Med.">
        <title>A library of human gut bacterial isolates paired with longitudinal multiomics data enables mechanistic microbiome research.</title>
        <authorList>
            <person name="Poyet M."/>
            <person name="Groussin M."/>
            <person name="Gibbons S.M."/>
            <person name="Avila-Pacheco J."/>
            <person name="Jiang X."/>
            <person name="Kearney S.M."/>
            <person name="Perrotta A.R."/>
            <person name="Berdy B."/>
            <person name="Zhao S."/>
            <person name="Lieberman T.D."/>
            <person name="Swanson P.K."/>
            <person name="Smith M."/>
            <person name="Roesemann S."/>
            <person name="Alexander J.E."/>
            <person name="Rich S.A."/>
            <person name="Livny J."/>
            <person name="Vlamakis H."/>
            <person name="Clish C."/>
            <person name="Bullock K."/>
            <person name="Deik A."/>
            <person name="Scott J."/>
            <person name="Pierce K.A."/>
            <person name="Xavier R.J."/>
            <person name="Alm E.J."/>
        </authorList>
    </citation>
    <scope>NUCLEOTIDE SEQUENCE [LARGE SCALE GENOMIC DNA]</scope>
    <source>
        <strain evidence="3 4">BIOML-A5</strain>
    </source>
</reference>
<dbReference type="AlphaFoldDB" id="A0A6I2RHJ4"/>
<dbReference type="RefSeq" id="WP_154250919.1">
    <property type="nucleotide sequence ID" value="NZ_JADMOW010000042.1"/>
</dbReference>
<reference evidence="2" key="2">
    <citation type="submission" date="2023-01" db="EMBL/GenBank/DDBJ databases">
        <title>Human gut microbiome strain richness.</title>
        <authorList>
            <person name="Chen-Liaw A."/>
        </authorList>
    </citation>
    <scope>NUCLEOTIDE SEQUENCE</scope>
    <source>
        <strain evidence="2">1001287st1_F4_1001285I_161205</strain>
    </source>
</reference>
<organism evidence="3 4">
    <name type="scientific">Flavonifractor plautii</name>
    <name type="common">Fusobacterium plautii</name>
    <dbReference type="NCBI Taxonomy" id="292800"/>
    <lineage>
        <taxon>Bacteria</taxon>
        <taxon>Bacillati</taxon>
        <taxon>Bacillota</taxon>
        <taxon>Clostridia</taxon>
        <taxon>Eubacteriales</taxon>
        <taxon>Oscillospiraceae</taxon>
        <taxon>Flavonifractor</taxon>
    </lineage>
</organism>
<proteinExistence type="predicted"/>
<sequence length="49" mass="5332">MIDDSHGRPSLPGSEQNLLYGERRGGIPQHTAGVLKYRCGASAERSEYA</sequence>
<evidence type="ECO:0000313" key="2">
    <source>
        <dbReference type="EMBL" id="MDB7935943.1"/>
    </source>
</evidence>
<comment type="caution">
    <text evidence="3">The sequence shown here is derived from an EMBL/GenBank/DDBJ whole genome shotgun (WGS) entry which is preliminary data.</text>
</comment>
<dbReference type="EMBL" id="JAQLWV010000061">
    <property type="protein sequence ID" value="MDB7935943.1"/>
    <property type="molecule type" value="Genomic_DNA"/>
</dbReference>
<dbReference type="EMBL" id="WKPO01000028">
    <property type="protein sequence ID" value="MSB50245.1"/>
    <property type="molecule type" value="Genomic_DNA"/>
</dbReference>
<dbReference type="Proteomes" id="UP001211173">
    <property type="component" value="Unassembled WGS sequence"/>
</dbReference>
<feature type="region of interest" description="Disordered" evidence="1">
    <location>
        <begin position="1"/>
        <end position="26"/>
    </location>
</feature>
<evidence type="ECO:0000313" key="3">
    <source>
        <dbReference type="EMBL" id="MSB50245.1"/>
    </source>
</evidence>
<evidence type="ECO:0000313" key="4">
    <source>
        <dbReference type="Proteomes" id="UP000429811"/>
    </source>
</evidence>
<dbReference type="Proteomes" id="UP000429811">
    <property type="component" value="Unassembled WGS sequence"/>
</dbReference>
<name>A0A6I2RHJ4_FLAPL</name>
<accession>A0A6I2RHJ4</accession>